<dbReference type="Gene3D" id="1.20.1640.10">
    <property type="entry name" value="Multidrug efflux transporter AcrB transmembrane domain"/>
    <property type="match status" value="2"/>
</dbReference>
<dbReference type="KEGG" id="abac:LuPra_04039"/>
<organism evidence="10 11">
    <name type="scientific">Luteitalea pratensis</name>
    <dbReference type="NCBI Taxonomy" id="1855912"/>
    <lineage>
        <taxon>Bacteria</taxon>
        <taxon>Pseudomonadati</taxon>
        <taxon>Acidobacteriota</taxon>
        <taxon>Vicinamibacteria</taxon>
        <taxon>Vicinamibacterales</taxon>
        <taxon>Vicinamibacteraceae</taxon>
        <taxon>Luteitalea</taxon>
    </lineage>
</organism>
<feature type="transmembrane region" description="Helical" evidence="8">
    <location>
        <begin position="1007"/>
        <end position="1029"/>
    </location>
</feature>
<keyword evidence="5 8" id="KW-0812">Transmembrane</keyword>
<sequence length="1195" mass="128802" precursor="true">MINSLVELSVKNRLIVLLLYVCLAGWGWWALRHTPIDAIPDLSDNQVIVFTDWPGHSPREVEDQVTYPLTTTLQGLAGVRAVRSQSAFGFSMISVLFEDNVDLYFARSRVLERMSLVTRTLPSGATATLGPDATGVGHVFWYTVESRTHSLRDLRSLQDWFIRYQLTAVPGVAEVASVGGLVQQYQIDVNPDRLRTYGLPLSAVVSAVRESNVNVGGNVIESSGAWLIVRGVGLITSVHDVEQIVVGASGGVPVYVSQVAEVHVGDAFRVASLVKGTTEAVGGVVVARTGVNTKDLIDRVKARIAEISPGLPPGVSIVPFYDRSRLIEQAAGTLRRALIEEIVLVTLAHVVFLMHLRSILIVTLPLPLAVLTAFLGMYYAGVSSNIMSLAGIAIAIGVLVDAGIVVTENAFRSLEQGRIDTADRPRVWHTVVAATHVVARPVFFSMAIVLLAFVPVFALTGQEGKLFHPLALTKTIAVLAATVIAITLVPVLCTYLLRGTLHPEEANPVMRGLRRLYRPVLEWALTARAWALGAASVLFVGALVLARGIGSEFMPPLNEGDLLFMPIADPSISLEENTKIAARQNAALLAFPEVAHVVAKVGRAETSTDPAPLNMTETIVQLKPPEAWRPGMTLEHLRAEMSRAVQLPGVSSIWTMPIINRIDMLTTGVRSEVGVKVYGSDLEVLEDLAARVADTLRRVPGAANVYPERVTSGQYLNIEIDRTAAARYGIRVGDVSQVIETAIGETTLTTTIEGRRRFPVRVRYAPAYRTDPAALGNVLVAAPSGAQVPLAQLARIEHARGPAMISSENGLLLATVLMNVQGRDPGGFVAAAQAAVAREVRLPAGYFVGWSGRWENQVRARERLQVVVPGVLIVIFVLLYFTYHSALEAAHVLLAVPFALTGGVYLLWLLGYNFSVAVWVGFIALFGTAVQTGMVMVIYLEEAVERKRQALGGTLTRTGLHDAVIEGALLRLRPKVMTVSTVVASLLPIMWSTSVGAEVMKPLATPVLGGMVSSLLHVLVITPVLFFWIRERQLGLGSEAVAAQQRGSRPSRRAVATALFAVAVVTGAVWWSRSRAVVSQPQRLAERVAKTITAGELDIVVLASSGALRLGRNAFTIEFRQRGTERLVAVRDVHATAAMSMPGMVMSAGLTVEPTDVPGRYRATAQFDMAGAWRMSLDWSGPAGRGSANFEGVVQ</sequence>
<evidence type="ECO:0000313" key="10">
    <source>
        <dbReference type="EMBL" id="AMY10798.1"/>
    </source>
</evidence>
<reference evidence="10 11" key="1">
    <citation type="journal article" date="2016" name="Genome Announc.">
        <title>First Complete Genome Sequence of a Subdivision 6 Acidobacterium Strain.</title>
        <authorList>
            <person name="Huang S."/>
            <person name="Vieira S."/>
            <person name="Bunk B."/>
            <person name="Riedel T."/>
            <person name="Sproer C."/>
            <person name="Overmann J."/>
        </authorList>
    </citation>
    <scope>NUCLEOTIDE SEQUENCE [LARGE SCALE GENOMIC DNA]</scope>
    <source>
        <strain evidence="11">DSM 100886 HEG_-6_39</strain>
    </source>
</reference>
<feature type="transmembrane region" description="Helical" evidence="8">
    <location>
        <begin position="976"/>
        <end position="995"/>
    </location>
</feature>
<dbReference type="PATRIC" id="fig|1813736.3.peg.4270"/>
<evidence type="ECO:0000256" key="4">
    <source>
        <dbReference type="ARBA" id="ARBA00022475"/>
    </source>
</evidence>
<feature type="transmembrane region" description="Helical" evidence="8">
    <location>
        <begin position="333"/>
        <end position="352"/>
    </location>
</feature>
<feature type="transmembrane region" description="Helical" evidence="8">
    <location>
        <begin position="866"/>
        <end position="883"/>
    </location>
</feature>
<comment type="subcellular location">
    <subcellularLocation>
        <location evidence="1">Cell membrane</location>
        <topology evidence="1">Multi-pass membrane protein</topology>
    </subcellularLocation>
</comment>
<gene>
    <name evidence="10" type="primary">cusA</name>
    <name evidence="10" type="ORF">LuPra_04039</name>
</gene>
<accession>A0A143PRN2</accession>
<evidence type="ECO:0000313" key="11">
    <source>
        <dbReference type="Proteomes" id="UP000076079"/>
    </source>
</evidence>
<dbReference type="SUPFAM" id="SSF82714">
    <property type="entry name" value="Multidrug efflux transporter AcrB TolC docking domain, DN and DC subdomains"/>
    <property type="match status" value="2"/>
</dbReference>
<dbReference type="GO" id="GO:0042910">
    <property type="term" value="F:xenobiotic transmembrane transporter activity"/>
    <property type="evidence" value="ECO:0007669"/>
    <property type="project" value="TreeGrafter"/>
</dbReference>
<dbReference type="Gene3D" id="3.30.70.1320">
    <property type="entry name" value="Multidrug efflux transporter AcrB pore domain like"/>
    <property type="match status" value="1"/>
</dbReference>
<dbReference type="Pfam" id="PF00873">
    <property type="entry name" value="ACR_tran"/>
    <property type="match status" value="1"/>
</dbReference>
<dbReference type="InterPro" id="IPR004763">
    <property type="entry name" value="CusA-like"/>
</dbReference>
<dbReference type="SUPFAM" id="SSF82693">
    <property type="entry name" value="Multidrug efflux transporter AcrB pore domain, PN1, PN2, PC1 and PC2 subdomains"/>
    <property type="match status" value="2"/>
</dbReference>
<evidence type="ECO:0000256" key="7">
    <source>
        <dbReference type="ARBA" id="ARBA00023136"/>
    </source>
</evidence>
<proteinExistence type="inferred from homology"/>
<dbReference type="GO" id="GO:0005886">
    <property type="term" value="C:plasma membrane"/>
    <property type="evidence" value="ECO:0007669"/>
    <property type="project" value="UniProtKB-SubCell"/>
</dbReference>
<reference evidence="11" key="2">
    <citation type="submission" date="2016-04" db="EMBL/GenBank/DDBJ databases">
        <title>First Complete Genome Sequence of a Subdivision 6 Acidobacterium.</title>
        <authorList>
            <person name="Huang S."/>
            <person name="Vieira S."/>
            <person name="Bunk B."/>
            <person name="Riedel T."/>
            <person name="Sproeer C."/>
            <person name="Overmann J."/>
        </authorList>
    </citation>
    <scope>NUCLEOTIDE SEQUENCE [LARGE SCALE GENOMIC DNA]</scope>
    <source>
        <strain evidence="11">DSM 100886 HEG_-6_39</strain>
    </source>
</reference>
<dbReference type="InterPro" id="IPR027463">
    <property type="entry name" value="AcrB_DN_DC_subdom"/>
</dbReference>
<feature type="transmembrane region" description="Helical" evidence="8">
    <location>
        <begin position="890"/>
        <end position="910"/>
    </location>
</feature>
<dbReference type="STRING" id="1855912.LuPra_04039"/>
<evidence type="ECO:0000256" key="3">
    <source>
        <dbReference type="ARBA" id="ARBA00022448"/>
    </source>
</evidence>
<comment type="similarity">
    <text evidence="2">Belongs to the resistance-nodulation-cell division (RND) (TC 2.A.6) family.</text>
</comment>
<evidence type="ECO:0000259" key="9">
    <source>
        <dbReference type="Pfam" id="PF13115"/>
    </source>
</evidence>
<feature type="transmembrane region" description="Helical" evidence="8">
    <location>
        <begin position="12"/>
        <end position="31"/>
    </location>
</feature>
<keyword evidence="6 8" id="KW-1133">Transmembrane helix</keyword>
<keyword evidence="4" id="KW-1003">Cell membrane</keyword>
<dbReference type="RefSeq" id="WP_110172400.1">
    <property type="nucleotide sequence ID" value="NZ_CP015136.1"/>
</dbReference>
<dbReference type="PANTHER" id="PTHR32063">
    <property type="match status" value="1"/>
</dbReference>
<keyword evidence="3" id="KW-0813">Transport</keyword>
<evidence type="ECO:0000256" key="1">
    <source>
        <dbReference type="ARBA" id="ARBA00004651"/>
    </source>
</evidence>
<feature type="transmembrane region" description="Helical" evidence="8">
    <location>
        <begin position="476"/>
        <end position="497"/>
    </location>
</feature>
<evidence type="ECO:0000256" key="8">
    <source>
        <dbReference type="SAM" id="Phobius"/>
    </source>
</evidence>
<feature type="transmembrane region" description="Helical" evidence="8">
    <location>
        <begin position="427"/>
        <end position="456"/>
    </location>
</feature>
<feature type="transmembrane region" description="Helical" evidence="8">
    <location>
        <begin position="386"/>
        <end position="406"/>
    </location>
</feature>
<evidence type="ECO:0000256" key="6">
    <source>
        <dbReference type="ARBA" id="ARBA00022989"/>
    </source>
</evidence>
<feature type="transmembrane region" description="Helical" evidence="8">
    <location>
        <begin position="916"/>
        <end position="940"/>
    </location>
</feature>
<dbReference type="Gene3D" id="3.30.70.1430">
    <property type="entry name" value="Multidrug efflux transporter AcrB pore domain"/>
    <property type="match status" value="2"/>
</dbReference>
<dbReference type="Pfam" id="PF13115">
    <property type="entry name" value="YtkA"/>
    <property type="match status" value="1"/>
</dbReference>
<dbReference type="NCBIfam" id="TIGR00914">
    <property type="entry name" value="2A0601"/>
    <property type="match status" value="1"/>
</dbReference>
<evidence type="ECO:0000256" key="2">
    <source>
        <dbReference type="ARBA" id="ARBA00010942"/>
    </source>
</evidence>
<dbReference type="Gene3D" id="3.30.70.1440">
    <property type="entry name" value="Multidrug efflux transporter AcrB pore domain"/>
    <property type="match status" value="1"/>
</dbReference>
<dbReference type="GO" id="GO:0008324">
    <property type="term" value="F:monoatomic cation transmembrane transporter activity"/>
    <property type="evidence" value="ECO:0007669"/>
    <property type="project" value="InterPro"/>
</dbReference>
<dbReference type="Gene3D" id="3.30.2090.10">
    <property type="entry name" value="Multidrug efflux transporter AcrB TolC docking domain, DN and DC subdomains"/>
    <property type="match status" value="2"/>
</dbReference>
<dbReference type="SUPFAM" id="SSF82866">
    <property type="entry name" value="Multidrug efflux transporter AcrB transmembrane domain"/>
    <property type="match status" value="2"/>
</dbReference>
<feature type="transmembrane region" description="Helical" evidence="8">
    <location>
        <begin position="359"/>
        <end position="380"/>
    </location>
</feature>
<feature type="transmembrane region" description="Helical" evidence="8">
    <location>
        <begin position="1054"/>
        <end position="1072"/>
    </location>
</feature>
<protein>
    <submittedName>
        <fullName evidence="10">Cation efflux system protein CusA</fullName>
    </submittedName>
</protein>
<dbReference type="OrthoDB" id="8270at2"/>
<dbReference type="InterPro" id="IPR001036">
    <property type="entry name" value="Acrflvin-R"/>
</dbReference>
<dbReference type="Proteomes" id="UP000076079">
    <property type="component" value="Chromosome"/>
</dbReference>
<dbReference type="PRINTS" id="PR00702">
    <property type="entry name" value="ACRIFLAVINRP"/>
</dbReference>
<feature type="domain" description="YtkA-like" evidence="9">
    <location>
        <begin position="1101"/>
        <end position="1177"/>
    </location>
</feature>
<name>A0A143PRN2_LUTPR</name>
<dbReference type="InterPro" id="IPR032693">
    <property type="entry name" value="YtkA-like_dom"/>
</dbReference>
<evidence type="ECO:0000256" key="5">
    <source>
        <dbReference type="ARBA" id="ARBA00022692"/>
    </source>
</evidence>
<dbReference type="PANTHER" id="PTHR32063:SF19">
    <property type="entry name" value="CATION EFFLUX SYSTEM PROTEIN CUSA"/>
    <property type="match status" value="1"/>
</dbReference>
<feature type="transmembrane region" description="Helical" evidence="8">
    <location>
        <begin position="520"/>
        <end position="546"/>
    </location>
</feature>
<keyword evidence="7 8" id="KW-0472">Membrane</keyword>
<keyword evidence="11" id="KW-1185">Reference proteome</keyword>
<dbReference type="AlphaFoldDB" id="A0A143PRN2"/>
<dbReference type="EMBL" id="CP015136">
    <property type="protein sequence ID" value="AMY10798.1"/>
    <property type="molecule type" value="Genomic_DNA"/>
</dbReference>